<reference evidence="10" key="1">
    <citation type="submission" date="2022-07" db="EMBL/GenBank/DDBJ databases">
        <title>Genome Sequence of Physisporinus lineatus.</title>
        <authorList>
            <person name="Buettner E."/>
        </authorList>
    </citation>
    <scope>NUCLEOTIDE SEQUENCE</scope>
    <source>
        <strain evidence="10">VT162</strain>
    </source>
</reference>
<accession>A0AAD5UZY8</accession>
<feature type="transmembrane region" description="Helical" evidence="8">
    <location>
        <begin position="21"/>
        <end position="41"/>
    </location>
</feature>
<name>A0AAD5UZY8_9APHY</name>
<sequence>MFIVVATSRILSVIFSKIAKLFGAVFFFSWDATLALLNLIIPNYKPHAVVAAGSPGHGGLWPEYVPPKEGDSRCSCPALNALANHGILPHDGKNITFRQLEAKVREVYNFAPSFCWFVPNNIAGILDRDYKTDSFDLSDIDVHNGIEHDASLTREDAFFSKSQGKPSIPRIQKLLQSGTGPNGDLTTSDLSQLLGQARVESKRMNPQYSQAPNHKLFGSSNASTLLTIFGGKIDDIRPFLLEERIPTGWQPRILNRFGLTVLKFNQTVFKVELGIKEELSSEKKKLKRALANQGSGIGYNSI</sequence>
<comment type="caution">
    <text evidence="10">The sequence shown here is derived from an EMBL/GenBank/DDBJ whole genome shotgun (WGS) entry which is preliminary data.</text>
</comment>
<dbReference type="Proteomes" id="UP001212997">
    <property type="component" value="Unassembled WGS sequence"/>
</dbReference>
<dbReference type="Gene3D" id="1.10.489.10">
    <property type="entry name" value="Chloroperoxidase-like"/>
    <property type="match status" value="1"/>
</dbReference>
<evidence type="ECO:0000313" key="10">
    <source>
        <dbReference type="EMBL" id="KAJ3478834.1"/>
    </source>
</evidence>
<comment type="similarity">
    <text evidence="7">Belongs to the chloroperoxidase family.</text>
</comment>
<keyword evidence="11" id="KW-1185">Reference proteome</keyword>
<keyword evidence="6" id="KW-0408">Iron</keyword>
<dbReference type="EC" id="1.11.2.1" evidence="10"/>
<dbReference type="InterPro" id="IPR036851">
    <property type="entry name" value="Chloroperoxidase-like_sf"/>
</dbReference>
<feature type="domain" description="Heme haloperoxidase family profile" evidence="9">
    <location>
        <begin position="60"/>
        <end position="266"/>
    </location>
</feature>
<organism evidence="10 11">
    <name type="scientific">Meripilus lineatus</name>
    <dbReference type="NCBI Taxonomy" id="2056292"/>
    <lineage>
        <taxon>Eukaryota</taxon>
        <taxon>Fungi</taxon>
        <taxon>Dikarya</taxon>
        <taxon>Basidiomycota</taxon>
        <taxon>Agaricomycotina</taxon>
        <taxon>Agaricomycetes</taxon>
        <taxon>Polyporales</taxon>
        <taxon>Meripilaceae</taxon>
        <taxon>Meripilus</taxon>
    </lineage>
</organism>
<evidence type="ECO:0000259" key="9">
    <source>
        <dbReference type="PROSITE" id="PS51405"/>
    </source>
</evidence>
<evidence type="ECO:0000256" key="8">
    <source>
        <dbReference type="SAM" id="Phobius"/>
    </source>
</evidence>
<evidence type="ECO:0000256" key="6">
    <source>
        <dbReference type="ARBA" id="ARBA00023004"/>
    </source>
</evidence>
<keyword evidence="8" id="KW-1133">Transmembrane helix</keyword>
<keyword evidence="3" id="KW-0349">Heme</keyword>
<protein>
    <submittedName>
        <fullName evidence="10">Heme-thiolate peroxidase</fullName>
        <ecNumber evidence="10">1.11.2.1</ecNumber>
    </submittedName>
</protein>
<evidence type="ECO:0000313" key="11">
    <source>
        <dbReference type="Proteomes" id="UP001212997"/>
    </source>
</evidence>
<keyword evidence="2 10" id="KW-0575">Peroxidase</keyword>
<keyword evidence="5 10" id="KW-0560">Oxidoreductase</keyword>
<keyword evidence="8" id="KW-0812">Transmembrane</keyword>
<dbReference type="PANTHER" id="PTHR33577">
    <property type="entry name" value="STERIGMATOCYSTIN BIOSYNTHESIS PEROXIDASE STCC-RELATED"/>
    <property type="match status" value="1"/>
</dbReference>
<evidence type="ECO:0000256" key="1">
    <source>
        <dbReference type="ARBA" id="ARBA00001970"/>
    </source>
</evidence>
<proteinExistence type="inferred from homology"/>
<evidence type="ECO:0000256" key="4">
    <source>
        <dbReference type="ARBA" id="ARBA00022723"/>
    </source>
</evidence>
<evidence type="ECO:0000256" key="5">
    <source>
        <dbReference type="ARBA" id="ARBA00023002"/>
    </source>
</evidence>
<dbReference type="InterPro" id="IPR000028">
    <property type="entry name" value="Chloroperoxidase"/>
</dbReference>
<dbReference type="EMBL" id="JANAWD010000481">
    <property type="protein sequence ID" value="KAJ3478834.1"/>
    <property type="molecule type" value="Genomic_DNA"/>
</dbReference>
<comment type="cofactor">
    <cofactor evidence="1">
        <name>heme b</name>
        <dbReference type="ChEBI" id="CHEBI:60344"/>
    </cofactor>
</comment>
<dbReference type="AlphaFoldDB" id="A0AAD5UZY8"/>
<dbReference type="GO" id="GO:0004601">
    <property type="term" value="F:peroxidase activity"/>
    <property type="evidence" value="ECO:0007669"/>
    <property type="project" value="UniProtKB-KW"/>
</dbReference>
<evidence type="ECO:0000256" key="3">
    <source>
        <dbReference type="ARBA" id="ARBA00022617"/>
    </source>
</evidence>
<dbReference type="SUPFAM" id="SSF47571">
    <property type="entry name" value="Cloroperoxidase"/>
    <property type="match status" value="1"/>
</dbReference>
<keyword evidence="4" id="KW-0479">Metal-binding</keyword>
<dbReference type="GO" id="GO:0046872">
    <property type="term" value="F:metal ion binding"/>
    <property type="evidence" value="ECO:0007669"/>
    <property type="project" value="UniProtKB-KW"/>
</dbReference>
<evidence type="ECO:0000256" key="7">
    <source>
        <dbReference type="ARBA" id="ARBA00025795"/>
    </source>
</evidence>
<dbReference type="Pfam" id="PF01328">
    <property type="entry name" value="Peroxidase_2"/>
    <property type="match status" value="1"/>
</dbReference>
<dbReference type="PANTHER" id="PTHR33577:SF18">
    <property type="entry name" value="HEME HALOPEROXIDASE FAMILY PROFILE DOMAIN-CONTAINING PROTEIN"/>
    <property type="match status" value="1"/>
</dbReference>
<gene>
    <name evidence="10" type="ORF">NLI96_g9481</name>
</gene>
<dbReference type="PROSITE" id="PS51405">
    <property type="entry name" value="HEME_HALOPEROXIDASE"/>
    <property type="match status" value="1"/>
</dbReference>
<evidence type="ECO:0000256" key="2">
    <source>
        <dbReference type="ARBA" id="ARBA00022559"/>
    </source>
</evidence>
<keyword evidence="8" id="KW-0472">Membrane</keyword>